<feature type="domain" description="Peptidoglycan recognition protein family" evidence="5">
    <location>
        <begin position="32"/>
        <end position="177"/>
    </location>
</feature>
<dbReference type="InterPro" id="IPR002502">
    <property type="entry name" value="Amidase_domain"/>
</dbReference>
<dbReference type="GO" id="GO:0009253">
    <property type="term" value="P:peptidoglycan catabolic process"/>
    <property type="evidence" value="ECO:0007669"/>
    <property type="project" value="InterPro"/>
</dbReference>
<dbReference type="GO" id="GO:0008270">
    <property type="term" value="F:zinc ion binding"/>
    <property type="evidence" value="ECO:0007669"/>
    <property type="project" value="InterPro"/>
</dbReference>
<dbReference type="SMART" id="SM00701">
    <property type="entry name" value="PGRP"/>
    <property type="match status" value="1"/>
</dbReference>
<sequence>MADEETKVEEQTEEKKEEAPAVDKSATAAALQRMVTRDAWGAAASLEMETLVTPVSNIICTYTGTGTCSTQEECSQILKDLQQNHMQEQKMTDILYNFVIGGDGKIYEGRGWTTYAPPALKGKRYSGLDKKSINVAMIGDYKDTDPPENMHMARKDLIDYAKEQNYIDPSTAAMWHGF</sequence>
<dbReference type="InterPro" id="IPR006619">
    <property type="entry name" value="PGRP_domain_met/bac"/>
</dbReference>
<evidence type="ECO:0000259" key="5">
    <source>
        <dbReference type="SMART" id="SM00701"/>
    </source>
</evidence>
<protein>
    <submittedName>
        <fullName evidence="6">Peptidoglycan recognition protein 16</fullName>
    </submittedName>
</protein>
<dbReference type="Gene3D" id="3.40.80.10">
    <property type="entry name" value="Peptidoglycan recognition protein-like"/>
    <property type="match status" value="1"/>
</dbReference>
<organism evidence="6">
    <name type="scientific">Nephotettix cincticeps</name>
    <name type="common">Green rice leafhopper</name>
    <name type="synonym">Selenocephalus cincticeps</name>
    <dbReference type="NCBI Taxonomy" id="94400"/>
    <lineage>
        <taxon>Eukaryota</taxon>
        <taxon>Metazoa</taxon>
        <taxon>Ecdysozoa</taxon>
        <taxon>Arthropoda</taxon>
        <taxon>Hexapoda</taxon>
        <taxon>Insecta</taxon>
        <taxon>Pterygota</taxon>
        <taxon>Neoptera</taxon>
        <taxon>Paraneoptera</taxon>
        <taxon>Hemiptera</taxon>
        <taxon>Auchenorrhyncha</taxon>
        <taxon>Membracoidea</taxon>
        <taxon>Cicadellidae</taxon>
        <taxon>Deltocephalinae</taxon>
        <taxon>Chiasmini</taxon>
        <taxon>Nephotettix</taxon>
    </lineage>
</organism>
<evidence type="ECO:0000256" key="2">
    <source>
        <dbReference type="ARBA" id="ARBA00022588"/>
    </source>
</evidence>
<dbReference type="GO" id="GO:0008745">
    <property type="term" value="F:N-acetylmuramoyl-L-alanine amidase activity"/>
    <property type="evidence" value="ECO:0007669"/>
    <property type="project" value="InterPro"/>
</dbReference>
<dbReference type="InterPro" id="IPR015510">
    <property type="entry name" value="PGRP"/>
</dbReference>
<dbReference type="AlphaFoldDB" id="A0A5H2WZC2"/>
<keyword evidence="3" id="KW-0391">Immunity</keyword>
<reference evidence="6" key="1">
    <citation type="submission" date="2019-05" db="EMBL/GenBank/DDBJ databases">
        <title>A large number of peptidoglycan recognition protein genes expressed in the bacteriome of the green rice leafhopper Nephotettix cincticeps (Hemiptera, Cicadellidae).</title>
        <authorList>
            <person name="Tomizawa M."/>
            <person name="Nakamura Y."/>
            <person name="Suetsugu Y."/>
            <person name="Noda H."/>
        </authorList>
    </citation>
    <scope>NUCLEOTIDE SEQUENCE</scope>
</reference>
<evidence type="ECO:0000256" key="1">
    <source>
        <dbReference type="ARBA" id="ARBA00007553"/>
    </source>
</evidence>
<dbReference type="Pfam" id="PF01510">
    <property type="entry name" value="Amidase_2"/>
    <property type="match status" value="1"/>
</dbReference>
<evidence type="ECO:0000256" key="3">
    <source>
        <dbReference type="ARBA" id="ARBA00022859"/>
    </source>
</evidence>
<keyword evidence="2" id="KW-0399">Innate immunity</keyword>
<comment type="similarity">
    <text evidence="1">Belongs to the N-acetylmuramoyl-L-alanine amidase 2 family.</text>
</comment>
<dbReference type="PANTHER" id="PTHR11022">
    <property type="entry name" value="PEPTIDOGLYCAN RECOGNITION PROTEIN"/>
    <property type="match status" value="1"/>
</dbReference>
<feature type="region of interest" description="Disordered" evidence="4">
    <location>
        <begin position="1"/>
        <end position="25"/>
    </location>
</feature>
<accession>A0A5H2WZC2</accession>
<name>A0A5H2WZC2_NEPCI</name>
<evidence type="ECO:0000313" key="6">
    <source>
        <dbReference type="EMBL" id="BBK26515.1"/>
    </source>
</evidence>
<dbReference type="GO" id="GO:0045087">
    <property type="term" value="P:innate immune response"/>
    <property type="evidence" value="ECO:0007669"/>
    <property type="project" value="UniProtKB-KW"/>
</dbReference>
<dbReference type="SUPFAM" id="SSF55846">
    <property type="entry name" value="N-acetylmuramoyl-L-alanine amidase-like"/>
    <property type="match status" value="1"/>
</dbReference>
<dbReference type="CDD" id="cd06583">
    <property type="entry name" value="PGRP"/>
    <property type="match status" value="1"/>
</dbReference>
<dbReference type="InterPro" id="IPR036505">
    <property type="entry name" value="Amidase/PGRP_sf"/>
</dbReference>
<dbReference type="PANTHER" id="PTHR11022:SF74">
    <property type="entry name" value="PEPTIDOGLYCAN-RECOGNITION PROTEIN SA"/>
    <property type="match status" value="1"/>
</dbReference>
<dbReference type="EMBL" id="LC484309">
    <property type="protein sequence ID" value="BBK26515.1"/>
    <property type="molecule type" value="mRNA"/>
</dbReference>
<gene>
    <name evidence="6" type="primary">PGRP16</name>
</gene>
<evidence type="ECO:0000256" key="4">
    <source>
        <dbReference type="SAM" id="MobiDB-lite"/>
    </source>
</evidence>
<proteinExistence type="evidence at transcript level"/>
<feature type="compositionally biased region" description="Basic and acidic residues" evidence="4">
    <location>
        <begin position="1"/>
        <end position="21"/>
    </location>
</feature>